<proteinExistence type="predicted"/>
<dbReference type="RefSeq" id="WP_109571676.1">
    <property type="nucleotide sequence ID" value="NZ_UHJL01000001.1"/>
</dbReference>
<evidence type="ECO:0000313" key="2">
    <source>
        <dbReference type="Proteomes" id="UP000255423"/>
    </source>
</evidence>
<name>A0A380RU72_FIBSU</name>
<protein>
    <submittedName>
        <fullName evidence="1">Uncharacterized protein</fullName>
    </submittedName>
</protein>
<reference evidence="1 2" key="1">
    <citation type="submission" date="2017-08" db="EMBL/GenBank/DDBJ databases">
        <authorList>
            <person name="de Groot N.N."/>
        </authorList>
    </citation>
    <scope>NUCLEOTIDE SEQUENCE [LARGE SCALE GENOMIC DNA]</scope>
    <source>
        <strain evidence="1 2">HM2</strain>
    </source>
</reference>
<dbReference type="AlphaFoldDB" id="A0A380RU72"/>
<accession>A0A380RU72</accession>
<sequence length="111" mass="12742">MSFLSNARDKAIEMFFRRNDFINRFGEIQNVEIDSLENQANVTILLHGEFSPTTLCAHYCFEDTEQGTMIVINKVESPRTLINEIATLWFKDHSIKKALPKGTGLFAKILF</sequence>
<evidence type="ECO:0000313" key="1">
    <source>
        <dbReference type="EMBL" id="SUQ18839.1"/>
    </source>
</evidence>
<gene>
    <name evidence="1" type="ORF">SAMN05661053_0059</name>
</gene>
<organism evidence="1 2">
    <name type="scientific">Fibrobacter succinogenes</name>
    <name type="common">Bacteroides succinogenes</name>
    <dbReference type="NCBI Taxonomy" id="833"/>
    <lineage>
        <taxon>Bacteria</taxon>
        <taxon>Pseudomonadati</taxon>
        <taxon>Fibrobacterota</taxon>
        <taxon>Fibrobacteria</taxon>
        <taxon>Fibrobacterales</taxon>
        <taxon>Fibrobacteraceae</taxon>
        <taxon>Fibrobacter</taxon>
    </lineage>
</organism>
<dbReference type="Proteomes" id="UP000255423">
    <property type="component" value="Unassembled WGS sequence"/>
</dbReference>
<dbReference type="EMBL" id="UHJL01000001">
    <property type="protein sequence ID" value="SUQ18839.1"/>
    <property type="molecule type" value="Genomic_DNA"/>
</dbReference>